<evidence type="ECO:0000313" key="3">
    <source>
        <dbReference type="Proteomes" id="UP000037069"/>
    </source>
</evidence>
<feature type="transmembrane region" description="Helical" evidence="1">
    <location>
        <begin position="142"/>
        <end position="165"/>
    </location>
</feature>
<reference evidence="2 3" key="1">
    <citation type="journal article" date="2015" name="Nat. Commun.">
        <title>Lucilia cuprina genome unlocks parasitic fly biology to underpin future interventions.</title>
        <authorList>
            <person name="Anstead C.A."/>
            <person name="Korhonen P.K."/>
            <person name="Young N.D."/>
            <person name="Hall R.S."/>
            <person name="Jex A.R."/>
            <person name="Murali S.C."/>
            <person name="Hughes D.S."/>
            <person name="Lee S.F."/>
            <person name="Perry T."/>
            <person name="Stroehlein A.J."/>
            <person name="Ansell B.R."/>
            <person name="Breugelmans B."/>
            <person name="Hofmann A."/>
            <person name="Qu J."/>
            <person name="Dugan S."/>
            <person name="Lee S.L."/>
            <person name="Chao H."/>
            <person name="Dinh H."/>
            <person name="Han Y."/>
            <person name="Doddapaneni H.V."/>
            <person name="Worley K.C."/>
            <person name="Muzny D.M."/>
            <person name="Ioannidis P."/>
            <person name="Waterhouse R.M."/>
            <person name="Zdobnov E.M."/>
            <person name="James P.J."/>
            <person name="Bagnall N.H."/>
            <person name="Kotze A.C."/>
            <person name="Gibbs R.A."/>
            <person name="Richards S."/>
            <person name="Batterham P."/>
            <person name="Gasser R.B."/>
        </authorList>
    </citation>
    <scope>NUCLEOTIDE SEQUENCE [LARGE SCALE GENOMIC DNA]</scope>
    <source>
        <strain evidence="2 3">LS</strain>
        <tissue evidence="2">Full body</tissue>
    </source>
</reference>
<proteinExistence type="predicted"/>
<evidence type="ECO:0000256" key="1">
    <source>
        <dbReference type="SAM" id="Phobius"/>
    </source>
</evidence>
<gene>
    <name evidence="2" type="ORF">FF38_09777</name>
</gene>
<keyword evidence="1" id="KW-0472">Membrane</keyword>
<sequence>MTLPLFFQSLNCCSRGIDGFVPLLSVPPVMIQQQPAIHCISTKVKFKTNRPQNIKCSEFFVIAAVGWIDGHLVAVMIVSTKILSEIMAASRLSVFCRLKQGTASIYNILFLRCLVNEKFLPLEIYQFKNINLYLSFAKFVKVFVFGGSSSLMQLIYSVLVAYTVLQQQKQ</sequence>
<dbReference type="EMBL" id="JRES01001589">
    <property type="protein sequence ID" value="KNC21693.1"/>
    <property type="molecule type" value="Genomic_DNA"/>
</dbReference>
<protein>
    <submittedName>
        <fullName evidence="2">Uncharacterized protein</fullName>
    </submittedName>
</protein>
<organism evidence="2 3">
    <name type="scientific">Lucilia cuprina</name>
    <name type="common">Green bottle fly</name>
    <name type="synonym">Australian sheep blowfly</name>
    <dbReference type="NCBI Taxonomy" id="7375"/>
    <lineage>
        <taxon>Eukaryota</taxon>
        <taxon>Metazoa</taxon>
        <taxon>Ecdysozoa</taxon>
        <taxon>Arthropoda</taxon>
        <taxon>Hexapoda</taxon>
        <taxon>Insecta</taxon>
        <taxon>Pterygota</taxon>
        <taxon>Neoptera</taxon>
        <taxon>Endopterygota</taxon>
        <taxon>Diptera</taxon>
        <taxon>Brachycera</taxon>
        <taxon>Muscomorpha</taxon>
        <taxon>Oestroidea</taxon>
        <taxon>Calliphoridae</taxon>
        <taxon>Luciliinae</taxon>
        <taxon>Lucilia</taxon>
    </lineage>
</organism>
<evidence type="ECO:0000313" key="2">
    <source>
        <dbReference type="EMBL" id="KNC21693.1"/>
    </source>
</evidence>
<keyword evidence="1" id="KW-1133">Transmembrane helix</keyword>
<keyword evidence="3" id="KW-1185">Reference proteome</keyword>
<dbReference type="AlphaFoldDB" id="A0A0L0BNZ2"/>
<dbReference type="Proteomes" id="UP000037069">
    <property type="component" value="Unassembled WGS sequence"/>
</dbReference>
<keyword evidence="1" id="KW-0812">Transmembrane</keyword>
<comment type="caution">
    <text evidence="2">The sequence shown here is derived from an EMBL/GenBank/DDBJ whole genome shotgun (WGS) entry which is preliminary data.</text>
</comment>
<name>A0A0L0BNZ2_LUCCU</name>
<accession>A0A0L0BNZ2</accession>